<reference evidence="5" key="1">
    <citation type="journal article" date="2019" name="Int. J. Syst. Evol. Microbiol.">
        <title>The Global Catalogue of Microorganisms (GCM) 10K type strain sequencing project: providing services to taxonomists for standard genome sequencing and annotation.</title>
        <authorList>
            <consortium name="The Broad Institute Genomics Platform"/>
            <consortium name="The Broad Institute Genome Sequencing Center for Infectious Disease"/>
            <person name="Wu L."/>
            <person name="Ma J."/>
        </authorList>
    </citation>
    <scope>NUCLEOTIDE SEQUENCE [LARGE SCALE GENOMIC DNA]</scope>
    <source>
        <strain evidence="5">JCM 14370</strain>
    </source>
</reference>
<name>A0ABQ2DGL7_9DEIO</name>
<feature type="transmembrane region" description="Helical" evidence="2">
    <location>
        <begin position="132"/>
        <end position="155"/>
    </location>
</feature>
<dbReference type="PANTHER" id="PTHR43096">
    <property type="entry name" value="DNAJ HOMOLOG 1, MITOCHONDRIAL-RELATED"/>
    <property type="match status" value="1"/>
</dbReference>
<evidence type="ECO:0000313" key="5">
    <source>
        <dbReference type="Proteomes" id="UP000632222"/>
    </source>
</evidence>
<dbReference type="InterPro" id="IPR001623">
    <property type="entry name" value="DnaJ_domain"/>
</dbReference>
<keyword evidence="2" id="KW-1133">Transmembrane helix</keyword>
<comment type="caution">
    <text evidence="4">The sequence shown here is derived from an EMBL/GenBank/DDBJ whole genome shotgun (WGS) entry which is preliminary data.</text>
</comment>
<keyword evidence="2" id="KW-0812">Transmembrane</keyword>
<organism evidence="4 5">
    <name type="scientific">Deinococcus roseus</name>
    <dbReference type="NCBI Taxonomy" id="392414"/>
    <lineage>
        <taxon>Bacteria</taxon>
        <taxon>Thermotogati</taxon>
        <taxon>Deinococcota</taxon>
        <taxon>Deinococci</taxon>
        <taxon>Deinococcales</taxon>
        <taxon>Deinococcaceae</taxon>
        <taxon>Deinococcus</taxon>
    </lineage>
</organism>
<keyword evidence="5" id="KW-1185">Reference proteome</keyword>
<dbReference type="CDD" id="cd06257">
    <property type="entry name" value="DnaJ"/>
    <property type="match status" value="1"/>
</dbReference>
<feature type="domain" description="J" evidence="3">
    <location>
        <begin position="4"/>
        <end position="60"/>
    </location>
</feature>
<protein>
    <recommendedName>
        <fullName evidence="3">J domain-containing protein</fullName>
    </recommendedName>
</protein>
<gene>
    <name evidence="4" type="ORF">GCM10008938_48820</name>
</gene>
<dbReference type="SUPFAM" id="SSF46565">
    <property type="entry name" value="Chaperone J-domain"/>
    <property type="match status" value="1"/>
</dbReference>
<dbReference type="PANTHER" id="PTHR43096:SF52">
    <property type="entry name" value="DNAJ HOMOLOG 1, MITOCHONDRIAL-RELATED"/>
    <property type="match status" value="1"/>
</dbReference>
<dbReference type="PRINTS" id="PR00625">
    <property type="entry name" value="JDOMAIN"/>
</dbReference>
<dbReference type="EMBL" id="BMOD01000037">
    <property type="protein sequence ID" value="GGJ56885.1"/>
    <property type="molecule type" value="Genomic_DNA"/>
</dbReference>
<evidence type="ECO:0000256" key="2">
    <source>
        <dbReference type="SAM" id="Phobius"/>
    </source>
</evidence>
<dbReference type="PROSITE" id="PS50076">
    <property type="entry name" value="DNAJ_2"/>
    <property type="match status" value="1"/>
</dbReference>
<dbReference type="InterPro" id="IPR036869">
    <property type="entry name" value="J_dom_sf"/>
</dbReference>
<sequence>MTRSPFEVLGVPETATLQDIKTAYRQKVKTHHPDRDKTPGASLRFQEIQQAYEWLRDPARKTRPRPQGKASPSVQQVIFLRCEVCQCTSPHLRLLELRQPTWNRESFYREKDQHLLCPDCAKRKVRQLNGQWALGATLTLPVGFFLPLLLLYVLYQMLCNTLWAFVPREINYQVLKHNILSYLQTQQLAEAYLAAQAAVAYAPDDVEKRWLVQTLISLRETLPRVRPHNP</sequence>
<evidence type="ECO:0000256" key="1">
    <source>
        <dbReference type="ARBA" id="ARBA00023186"/>
    </source>
</evidence>
<dbReference type="Pfam" id="PF00226">
    <property type="entry name" value="DnaJ"/>
    <property type="match status" value="1"/>
</dbReference>
<dbReference type="Gene3D" id="1.10.287.110">
    <property type="entry name" value="DnaJ domain"/>
    <property type="match status" value="1"/>
</dbReference>
<evidence type="ECO:0000313" key="4">
    <source>
        <dbReference type="EMBL" id="GGJ56885.1"/>
    </source>
</evidence>
<evidence type="ECO:0000259" key="3">
    <source>
        <dbReference type="PROSITE" id="PS50076"/>
    </source>
</evidence>
<keyword evidence="2" id="KW-0472">Membrane</keyword>
<keyword evidence="1" id="KW-0143">Chaperone</keyword>
<dbReference type="SMART" id="SM00271">
    <property type="entry name" value="DnaJ"/>
    <property type="match status" value="1"/>
</dbReference>
<dbReference type="Proteomes" id="UP000632222">
    <property type="component" value="Unassembled WGS sequence"/>
</dbReference>
<proteinExistence type="predicted"/>
<accession>A0ABQ2DGL7</accession>
<dbReference type="RefSeq" id="WP_189008522.1">
    <property type="nucleotide sequence ID" value="NZ_BMOD01000037.1"/>
</dbReference>